<keyword evidence="7" id="KW-1185">Reference proteome</keyword>
<dbReference type="Proteomes" id="UP001430804">
    <property type="component" value="Unassembled WGS sequence"/>
</dbReference>
<reference evidence="6" key="1">
    <citation type="submission" date="2021-07" db="EMBL/GenBank/DDBJ databases">
        <title>Pseudohoeflea marina sp. nov. a polyhydroxyalcanoate-producing bacterium.</title>
        <authorList>
            <person name="Zheng W."/>
            <person name="Yu S."/>
            <person name="Huang Y."/>
        </authorList>
    </citation>
    <scope>NUCLEOTIDE SEQUENCE</scope>
    <source>
        <strain evidence="6">DP4N28-3</strain>
    </source>
</reference>
<feature type="domain" description="Carbohydrate kinase PfkB" evidence="5">
    <location>
        <begin position="2"/>
        <end position="310"/>
    </location>
</feature>
<organism evidence="6 7">
    <name type="scientific">Pseudohoeflea coraliihabitans</name>
    <dbReference type="NCBI Taxonomy" id="2860393"/>
    <lineage>
        <taxon>Bacteria</taxon>
        <taxon>Pseudomonadati</taxon>
        <taxon>Pseudomonadota</taxon>
        <taxon>Alphaproteobacteria</taxon>
        <taxon>Hyphomicrobiales</taxon>
        <taxon>Rhizobiaceae</taxon>
        <taxon>Pseudohoeflea</taxon>
    </lineage>
</organism>
<evidence type="ECO:0000256" key="4">
    <source>
        <dbReference type="ARBA" id="ARBA00022840"/>
    </source>
</evidence>
<sequence>MILCCGEALIDMIPAQASGLSNAVSEEVAYAAHCGGAVFNTAIALGRLGISTGLLTGLSTDLFGVQLRNALVDSQVDTSFLIVSDRPTTLAFVTLKDGQASYQFYDENSAGRMLSPDDLPPLPETVRGLFFGGISLACEPGADAYAALLARAANGRVVMLDPNIRPGFIADDARFRARLAAMMAHADIVKLSDEDLAWLLPDPPTLEAKVTHLMEQGPAVVIVTRGSAGAIAFAAGDLVVERPAVQAQVVDTVGAGDTFNAGVLAKLEELGLMDKARIRALQKTDLEAILAYGARAAGVTVSRAGANPPWKAELETLPAGS</sequence>
<dbReference type="Pfam" id="PF00294">
    <property type="entry name" value="PfkB"/>
    <property type="match status" value="1"/>
</dbReference>
<evidence type="ECO:0000313" key="6">
    <source>
        <dbReference type="EMBL" id="MBW3096649.1"/>
    </source>
</evidence>
<dbReference type="CDD" id="cd01167">
    <property type="entry name" value="bac_FRK"/>
    <property type="match status" value="1"/>
</dbReference>
<dbReference type="RefSeq" id="WP_219200416.1">
    <property type="nucleotide sequence ID" value="NZ_JAHWQX010000001.1"/>
</dbReference>
<evidence type="ECO:0000259" key="5">
    <source>
        <dbReference type="Pfam" id="PF00294"/>
    </source>
</evidence>
<dbReference type="PANTHER" id="PTHR43085">
    <property type="entry name" value="HEXOKINASE FAMILY MEMBER"/>
    <property type="match status" value="1"/>
</dbReference>
<comment type="caution">
    <text evidence="6">The sequence shown here is derived from an EMBL/GenBank/DDBJ whole genome shotgun (WGS) entry which is preliminary data.</text>
</comment>
<dbReference type="EMBL" id="JAHWQX010000001">
    <property type="protein sequence ID" value="MBW3096649.1"/>
    <property type="molecule type" value="Genomic_DNA"/>
</dbReference>
<name>A0ABS6WL25_9HYPH</name>
<accession>A0ABS6WL25</accession>
<dbReference type="PANTHER" id="PTHR43085:SF1">
    <property type="entry name" value="PSEUDOURIDINE KINASE-RELATED"/>
    <property type="match status" value="1"/>
</dbReference>
<gene>
    <name evidence="6" type="ORF">KY465_05095</name>
</gene>
<protein>
    <submittedName>
        <fullName evidence="6">Carbohydrate kinase</fullName>
    </submittedName>
</protein>
<evidence type="ECO:0000256" key="2">
    <source>
        <dbReference type="ARBA" id="ARBA00022741"/>
    </source>
</evidence>
<keyword evidence="2" id="KW-0547">Nucleotide-binding</keyword>
<proteinExistence type="predicted"/>
<dbReference type="InterPro" id="IPR002173">
    <property type="entry name" value="Carboh/pur_kinase_PfkB_CS"/>
</dbReference>
<dbReference type="PROSITE" id="PS00584">
    <property type="entry name" value="PFKB_KINASES_2"/>
    <property type="match status" value="1"/>
</dbReference>
<dbReference type="InterPro" id="IPR050306">
    <property type="entry name" value="PfkB_Carbo_kinase"/>
</dbReference>
<keyword evidence="1" id="KW-0808">Transferase</keyword>
<keyword evidence="3 6" id="KW-0418">Kinase</keyword>
<evidence type="ECO:0000313" key="7">
    <source>
        <dbReference type="Proteomes" id="UP001430804"/>
    </source>
</evidence>
<dbReference type="InterPro" id="IPR011611">
    <property type="entry name" value="PfkB_dom"/>
</dbReference>
<keyword evidence="4" id="KW-0067">ATP-binding</keyword>
<evidence type="ECO:0000256" key="1">
    <source>
        <dbReference type="ARBA" id="ARBA00022679"/>
    </source>
</evidence>
<dbReference type="GO" id="GO:0016301">
    <property type="term" value="F:kinase activity"/>
    <property type="evidence" value="ECO:0007669"/>
    <property type="project" value="UniProtKB-KW"/>
</dbReference>
<evidence type="ECO:0000256" key="3">
    <source>
        <dbReference type="ARBA" id="ARBA00022777"/>
    </source>
</evidence>